<keyword evidence="1" id="KW-1185">Reference proteome</keyword>
<organism evidence="1 2">
    <name type="scientific">Panagrellus redivivus</name>
    <name type="common">Microworm</name>
    <dbReference type="NCBI Taxonomy" id="6233"/>
    <lineage>
        <taxon>Eukaryota</taxon>
        <taxon>Metazoa</taxon>
        <taxon>Ecdysozoa</taxon>
        <taxon>Nematoda</taxon>
        <taxon>Chromadorea</taxon>
        <taxon>Rhabditida</taxon>
        <taxon>Tylenchina</taxon>
        <taxon>Panagrolaimomorpha</taxon>
        <taxon>Panagrolaimoidea</taxon>
        <taxon>Panagrolaimidae</taxon>
        <taxon>Panagrellus</taxon>
    </lineage>
</organism>
<dbReference type="Proteomes" id="UP000492821">
    <property type="component" value="Unassembled WGS sequence"/>
</dbReference>
<proteinExistence type="predicted"/>
<reference evidence="1" key="1">
    <citation type="journal article" date="2013" name="Genetics">
        <title>The draft genome and transcriptome of Panagrellus redivivus are shaped by the harsh demands of a free-living lifestyle.</title>
        <authorList>
            <person name="Srinivasan J."/>
            <person name="Dillman A.R."/>
            <person name="Macchietto M.G."/>
            <person name="Heikkinen L."/>
            <person name="Lakso M."/>
            <person name="Fracchia K.M."/>
            <person name="Antoshechkin I."/>
            <person name="Mortazavi A."/>
            <person name="Wong G."/>
            <person name="Sternberg P.W."/>
        </authorList>
    </citation>
    <scope>NUCLEOTIDE SEQUENCE [LARGE SCALE GENOMIC DNA]</scope>
    <source>
        <strain evidence="1">MT8872</strain>
    </source>
</reference>
<evidence type="ECO:0000313" key="1">
    <source>
        <dbReference type="Proteomes" id="UP000492821"/>
    </source>
</evidence>
<sequence length="184" mass="20454">MPFINFHDISKRGFFLEFTVTPLACGIQNPSVVLPSFPEDIDTSGSMLNWSPNIIATDDHVVFELHPTNQGLVKVPVFNFCIEMSRFDVAAIPIHGSELIKVDATVPLAVAVLDVLRHPFSMEGVKIMKMNVAIMISAGASSVAILPQDITVHIRSDSRINVRIFDTAFNTLRFRFHRYAEAAK</sequence>
<protein>
    <submittedName>
        <fullName evidence="2">BPI2 domain-containing protein</fullName>
    </submittedName>
</protein>
<name>A0A7E4W1V2_PANRE</name>
<dbReference type="WBParaSite" id="Pan_g6295.t1">
    <property type="protein sequence ID" value="Pan_g6295.t1"/>
    <property type="gene ID" value="Pan_g6295"/>
</dbReference>
<reference evidence="2" key="2">
    <citation type="submission" date="2020-10" db="UniProtKB">
        <authorList>
            <consortium name="WormBaseParasite"/>
        </authorList>
    </citation>
    <scope>IDENTIFICATION</scope>
</reference>
<accession>A0A7E4W1V2</accession>
<dbReference type="AlphaFoldDB" id="A0A7E4W1V2"/>
<evidence type="ECO:0000313" key="2">
    <source>
        <dbReference type="WBParaSite" id="Pan_g6295.t1"/>
    </source>
</evidence>